<comment type="similarity">
    <text evidence="1">Belongs to the peptidase C40 family.</text>
</comment>
<protein>
    <submittedName>
        <fullName evidence="7">C40 family peptidase</fullName>
    </submittedName>
</protein>
<dbReference type="InterPro" id="IPR000064">
    <property type="entry name" value="NLP_P60_dom"/>
</dbReference>
<dbReference type="PANTHER" id="PTHR47053">
    <property type="entry name" value="MUREIN DD-ENDOPEPTIDASE MEPH-RELATED"/>
    <property type="match status" value="1"/>
</dbReference>
<dbReference type="EMBL" id="JAJOMB010000008">
    <property type="protein sequence ID" value="MCD5312549.1"/>
    <property type="molecule type" value="Genomic_DNA"/>
</dbReference>
<organism evidence="7 8">
    <name type="scientific">Kineosporia babensis</name>
    <dbReference type="NCBI Taxonomy" id="499548"/>
    <lineage>
        <taxon>Bacteria</taxon>
        <taxon>Bacillati</taxon>
        <taxon>Actinomycetota</taxon>
        <taxon>Actinomycetes</taxon>
        <taxon>Kineosporiales</taxon>
        <taxon>Kineosporiaceae</taxon>
        <taxon>Kineosporia</taxon>
    </lineage>
</organism>
<keyword evidence="3" id="KW-0378">Hydrolase</keyword>
<evidence type="ECO:0000313" key="7">
    <source>
        <dbReference type="EMBL" id="MCD5312549.1"/>
    </source>
</evidence>
<dbReference type="AlphaFoldDB" id="A0A9X1SU42"/>
<proteinExistence type="inferred from homology"/>
<dbReference type="Gene3D" id="3.90.1720.10">
    <property type="entry name" value="endopeptidase domain like (from Nostoc punctiforme)"/>
    <property type="match status" value="1"/>
</dbReference>
<gene>
    <name evidence="7" type="ORF">LR394_16700</name>
</gene>
<dbReference type="SUPFAM" id="SSF54001">
    <property type="entry name" value="Cysteine proteinases"/>
    <property type="match status" value="1"/>
</dbReference>
<reference evidence="7" key="1">
    <citation type="submission" date="2021-11" db="EMBL/GenBank/DDBJ databases">
        <title>Streptomyces corallinus and Kineosporia corallina sp. nov., two new coral-derived marine actinobacteria.</title>
        <authorList>
            <person name="Buangrab K."/>
            <person name="Sutthacheep M."/>
            <person name="Yeemin T."/>
            <person name="Harunari E."/>
            <person name="Igarashi Y."/>
            <person name="Sripreechasak P."/>
            <person name="Kanchanasin P."/>
            <person name="Tanasupawat S."/>
            <person name="Phongsopitanun W."/>
        </authorList>
    </citation>
    <scope>NUCLEOTIDE SEQUENCE</scope>
    <source>
        <strain evidence="7">JCM 31032</strain>
    </source>
</reference>
<evidence type="ECO:0000256" key="4">
    <source>
        <dbReference type="ARBA" id="ARBA00022807"/>
    </source>
</evidence>
<evidence type="ECO:0000256" key="2">
    <source>
        <dbReference type="ARBA" id="ARBA00022670"/>
    </source>
</evidence>
<keyword evidence="4" id="KW-0788">Thiol protease</keyword>
<feature type="region of interest" description="Disordered" evidence="5">
    <location>
        <begin position="1"/>
        <end position="23"/>
    </location>
</feature>
<dbReference type="GO" id="GO:0008234">
    <property type="term" value="F:cysteine-type peptidase activity"/>
    <property type="evidence" value="ECO:0007669"/>
    <property type="project" value="UniProtKB-KW"/>
</dbReference>
<keyword evidence="8" id="KW-1185">Reference proteome</keyword>
<accession>A0A9X1SU42</accession>
<evidence type="ECO:0000259" key="6">
    <source>
        <dbReference type="PROSITE" id="PS51935"/>
    </source>
</evidence>
<dbReference type="PROSITE" id="PS51935">
    <property type="entry name" value="NLPC_P60"/>
    <property type="match status" value="1"/>
</dbReference>
<name>A0A9X1SU42_9ACTN</name>
<dbReference type="RefSeq" id="WP_231443205.1">
    <property type="nucleotide sequence ID" value="NZ_JAJOMB010000008.1"/>
</dbReference>
<dbReference type="Proteomes" id="UP001138997">
    <property type="component" value="Unassembled WGS sequence"/>
</dbReference>
<dbReference type="InterPro" id="IPR051202">
    <property type="entry name" value="Peptidase_C40"/>
</dbReference>
<evidence type="ECO:0000256" key="5">
    <source>
        <dbReference type="SAM" id="MobiDB-lite"/>
    </source>
</evidence>
<dbReference type="GO" id="GO:0006508">
    <property type="term" value="P:proteolysis"/>
    <property type="evidence" value="ECO:0007669"/>
    <property type="project" value="UniProtKB-KW"/>
</dbReference>
<keyword evidence="2" id="KW-0645">Protease</keyword>
<evidence type="ECO:0000313" key="8">
    <source>
        <dbReference type="Proteomes" id="UP001138997"/>
    </source>
</evidence>
<dbReference type="InterPro" id="IPR038765">
    <property type="entry name" value="Papain-like_cys_pep_sf"/>
</dbReference>
<evidence type="ECO:0000256" key="1">
    <source>
        <dbReference type="ARBA" id="ARBA00007074"/>
    </source>
</evidence>
<sequence>MSGGLVASMGMSSQASTRTAPGAEAAAPATAPIAVQPAAAFSSALIAAPGSAQTSSVPLTAPVAATVSFESSDFTAIPKKVVVSAASGELSTGSNVSSSYGSAAGASVLSVASRYIGVPYRYGGLTPSGWDCSGAMQHIYGQIGVKLPRTANQQMLASKAIPRSEAQPGDLVFFSNGGAAYHVAIYAGGNLMYDSGRTGKSFSKREIWTSAVTFGRPPSA</sequence>
<dbReference type="Pfam" id="PF00877">
    <property type="entry name" value="NLPC_P60"/>
    <property type="match status" value="1"/>
</dbReference>
<dbReference type="PANTHER" id="PTHR47053:SF1">
    <property type="entry name" value="MUREIN DD-ENDOPEPTIDASE MEPH-RELATED"/>
    <property type="match status" value="1"/>
</dbReference>
<evidence type="ECO:0000256" key="3">
    <source>
        <dbReference type="ARBA" id="ARBA00022801"/>
    </source>
</evidence>
<comment type="caution">
    <text evidence="7">The sequence shown here is derived from an EMBL/GenBank/DDBJ whole genome shotgun (WGS) entry which is preliminary data.</text>
</comment>
<feature type="domain" description="NlpC/P60" evidence="6">
    <location>
        <begin position="102"/>
        <end position="220"/>
    </location>
</feature>